<evidence type="ECO:0000313" key="3">
    <source>
        <dbReference type="EMBL" id="CKR51478.1"/>
    </source>
</evidence>
<evidence type="ECO:0000256" key="1">
    <source>
        <dbReference type="SAM" id="MobiDB-lite"/>
    </source>
</evidence>
<protein>
    <submittedName>
        <fullName evidence="4">Uncharacterized protein</fullName>
    </submittedName>
</protein>
<dbReference type="EMBL" id="CFOE01000309">
    <property type="protein sequence ID" value="CFE40116.1"/>
    <property type="molecule type" value="Genomic_DNA"/>
</dbReference>
<proteinExistence type="predicted"/>
<dbReference type="EMBL" id="CHKL01000169">
    <property type="protein sequence ID" value="COW19519.1"/>
    <property type="molecule type" value="Genomic_DNA"/>
</dbReference>
<accession>A0A655IWW7</accession>
<evidence type="ECO:0000313" key="2">
    <source>
        <dbReference type="EMBL" id="CFE40116.1"/>
    </source>
</evidence>
<gene>
    <name evidence="2" type="ORF">ERS007681_02385</name>
    <name evidence="4" type="ORF">ERS007741_01781</name>
    <name evidence="3" type="ORF">ERS027659_01599</name>
</gene>
<reference evidence="5 6" key="1">
    <citation type="submission" date="2015-03" db="EMBL/GenBank/DDBJ databases">
        <authorList>
            <consortium name="Pathogen Informatics"/>
        </authorList>
    </citation>
    <scope>NUCLEOTIDE SEQUENCE [LARGE SCALE GENOMIC DNA]</scope>
    <source>
        <strain evidence="3 7">Bir 185</strain>
        <strain evidence="2 5">G09901357</strain>
        <strain evidence="4 6">P00601463</strain>
    </source>
</reference>
<evidence type="ECO:0000313" key="7">
    <source>
        <dbReference type="Proteomes" id="UP000050164"/>
    </source>
</evidence>
<dbReference type="Proteomes" id="UP000050164">
    <property type="component" value="Unassembled WGS sequence"/>
</dbReference>
<dbReference type="Proteomes" id="UP000048600">
    <property type="component" value="Unassembled WGS sequence"/>
</dbReference>
<feature type="region of interest" description="Disordered" evidence="1">
    <location>
        <begin position="7"/>
        <end position="26"/>
    </location>
</feature>
<dbReference type="AlphaFoldDB" id="A0A655IWW7"/>
<evidence type="ECO:0000313" key="5">
    <source>
        <dbReference type="Proteomes" id="UP000048289"/>
    </source>
</evidence>
<organism evidence="4 6">
    <name type="scientific">Mycobacterium tuberculosis</name>
    <dbReference type="NCBI Taxonomy" id="1773"/>
    <lineage>
        <taxon>Bacteria</taxon>
        <taxon>Bacillati</taxon>
        <taxon>Actinomycetota</taxon>
        <taxon>Actinomycetes</taxon>
        <taxon>Mycobacteriales</taxon>
        <taxon>Mycobacteriaceae</taxon>
        <taxon>Mycobacterium</taxon>
        <taxon>Mycobacterium tuberculosis complex</taxon>
    </lineage>
</organism>
<dbReference type="EMBL" id="CNFT01000307">
    <property type="protein sequence ID" value="CKR51478.1"/>
    <property type="molecule type" value="Genomic_DNA"/>
</dbReference>
<sequence length="184" mass="19640">MLIEHCQPDGLAALDTSDTGLDGAGDQAQQGRLAGAVSPDDADTFTRADPPFDVAQHRAAPRRLVRDRHAEQVDDVLSEPSGRQLGQLHGVARWRHVCDQLVGGLDPELGLAGPRRCAAAQPSQLLAQQVLPLGFGRGGQPVPLDALQHVRRVAAFERFDDSVVHFPCCGGDLVEEPAVVGDHE</sequence>
<name>A0A655IWW7_MYCTX</name>
<evidence type="ECO:0000313" key="6">
    <source>
        <dbReference type="Proteomes" id="UP000048600"/>
    </source>
</evidence>
<dbReference type="Proteomes" id="UP000048289">
    <property type="component" value="Unassembled WGS sequence"/>
</dbReference>
<evidence type="ECO:0000313" key="4">
    <source>
        <dbReference type="EMBL" id="COW19519.1"/>
    </source>
</evidence>